<dbReference type="HOGENOM" id="CLU_2826260_0_0_4"/>
<proteinExistence type="predicted"/>
<protein>
    <submittedName>
        <fullName evidence="1">Endonuclease IV</fullName>
    </submittedName>
</protein>
<dbReference type="AlphaFoldDB" id="D7DLT2"/>
<keyword evidence="1" id="KW-0378">Hydrolase</keyword>
<dbReference type="RefSeq" id="WP_013147082.1">
    <property type="nucleotide sequence ID" value="NC_014207.1"/>
</dbReference>
<keyword evidence="1" id="KW-0255">Endonuclease</keyword>
<reference evidence="1 2" key="2">
    <citation type="journal article" date="2011" name="J. Bacteriol.">
        <title>Genomes of three methylotrophs from a single niche uncover genetic and metabolic divergence of Methylophilaceae.</title>
        <authorList>
            <person name="Lapidus A."/>
            <person name="Clum A."/>
            <person name="Labutti K."/>
            <person name="Kaluzhnaya M.G."/>
            <person name="Lim S."/>
            <person name="Beck D.A."/>
            <person name="Glavina Del Rio T."/>
            <person name="Nolan M."/>
            <person name="Mavromatis K."/>
            <person name="Huntemann M."/>
            <person name="Lucas S."/>
            <person name="Lidstrom M.E."/>
            <person name="Ivanova N."/>
            <person name="Chistoserdova L."/>
        </authorList>
    </citation>
    <scope>NUCLEOTIDE SEQUENCE [LARGE SCALE GENOMIC DNA]</scope>
    <source>
        <strain evidence="1 2">301</strain>
    </source>
</reference>
<evidence type="ECO:0000313" key="2">
    <source>
        <dbReference type="Proteomes" id="UP000000383"/>
    </source>
</evidence>
<sequence>MKNLFEVMFKRDSGFIEFKAEFQPLYVNSPSILNTADDAEHEFEKTSLSSETQQDEMQIDNIYSSF</sequence>
<dbReference type="KEGG" id="meh:M301_0379"/>
<dbReference type="GO" id="GO:0004519">
    <property type="term" value="F:endonuclease activity"/>
    <property type="evidence" value="ECO:0007669"/>
    <property type="project" value="UniProtKB-KW"/>
</dbReference>
<keyword evidence="2" id="KW-1185">Reference proteome</keyword>
<evidence type="ECO:0000313" key="1">
    <source>
        <dbReference type="EMBL" id="ADI28766.1"/>
    </source>
</evidence>
<gene>
    <name evidence="1" type="ordered locus">M301_0379</name>
</gene>
<reference evidence="2" key="1">
    <citation type="submission" date="2010-05" db="EMBL/GenBank/DDBJ databases">
        <title>Complete sequence of Methylotenera sp. 301.</title>
        <authorList>
            <person name="Lucas S."/>
            <person name="Copeland A."/>
            <person name="Lapidus A."/>
            <person name="Cheng J.-F."/>
            <person name="Bruce D."/>
            <person name="Goodwin L."/>
            <person name="Pitluck S."/>
            <person name="Clum A."/>
            <person name="Land M."/>
            <person name="Hauser L."/>
            <person name="Kyrpides N."/>
            <person name="Ivanova N."/>
            <person name="Chistoservova L."/>
            <person name="Kalyuzhnaya M."/>
            <person name="Woyke T."/>
        </authorList>
    </citation>
    <scope>NUCLEOTIDE SEQUENCE [LARGE SCALE GENOMIC DNA]</scope>
    <source>
        <strain evidence="2">301</strain>
    </source>
</reference>
<name>D7DLT2_METV0</name>
<keyword evidence="1" id="KW-0540">Nuclease</keyword>
<organism evidence="1 2">
    <name type="scientific">Methylotenera versatilis (strain 301)</name>
    <dbReference type="NCBI Taxonomy" id="666681"/>
    <lineage>
        <taxon>Bacteria</taxon>
        <taxon>Pseudomonadati</taxon>
        <taxon>Pseudomonadota</taxon>
        <taxon>Betaproteobacteria</taxon>
        <taxon>Nitrosomonadales</taxon>
        <taxon>Methylophilaceae</taxon>
        <taxon>Methylotenera</taxon>
    </lineage>
</organism>
<dbReference type="EMBL" id="CP002056">
    <property type="protein sequence ID" value="ADI28766.1"/>
    <property type="molecule type" value="Genomic_DNA"/>
</dbReference>
<dbReference type="Proteomes" id="UP000000383">
    <property type="component" value="Chromosome"/>
</dbReference>
<accession>D7DLT2</accession>